<evidence type="ECO:0000259" key="2">
    <source>
        <dbReference type="Pfam" id="PF06713"/>
    </source>
</evidence>
<proteinExistence type="predicted"/>
<feature type="transmembrane region" description="Helical" evidence="1">
    <location>
        <begin position="16"/>
        <end position="34"/>
    </location>
</feature>
<dbReference type="InterPro" id="IPR009589">
    <property type="entry name" value="PH_YyaB-like"/>
</dbReference>
<evidence type="ECO:0000256" key="1">
    <source>
        <dbReference type="SAM" id="Phobius"/>
    </source>
</evidence>
<dbReference type="AlphaFoldDB" id="A0A328WKC0"/>
<dbReference type="Pfam" id="PF06713">
    <property type="entry name" value="bPH_4"/>
    <property type="match status" value="1"/>
</dbReference>
<organism evidence="3 4">
    <name type="scientific">Flavobacterium lacus</name>
    <dbReference type="NCBI Taxonomy" id="1353778"/>
    <lineage>
        <taxon>Bacteria</taxon>
        <taxon>Pseudomonadati</taxon>
        <taxon>Bacteroidota</taxon>
        <taxon>Flavobacteriia</taxon>
        <taxon>Flavobacteriales</taxon>
        <taxon>Flavobacteriaceae</taxon>
        <taxon>Flavobacterium</taxon>
    </lineage>
</organism>
<keyword evidence="1" id="KW-0812">Transmembrane</keyword>
<name>A0A328WKC0_9FLAO</name>
<dbReference type="Proteomes" id="UP000249518">
    <property type="component" value="Unassembled WGS sequence"/>
</dbReference>
<feature type="transmembrane region" description="Helical" evidence="1">
    <location>
        <begin position="43"/>
        <end position="61"/>
    </location>
</feature>
<keyword evidence="1" id="KW-0472">Membrane</keyword>
<gene>
    <name evidence="3" type="ORF">B0I10_11657</name>
</gene>
<dbReference type="EMBL" id="QLSV01000016">
    <property type="protein sequence ID" value="RAR46653.1"/>
    <property type="molecule type" value="Genomic_DNA"/>
</dbReference>
<protein>
    <submittedName>
        <fullName evidence="3">PH (Pleckstrin Homology) domain-containing protein</fullName>
    </submittedName>
</protein>
<sequence>MKEQVFYSAVHPLTKVMLIGFPICLFSLTFFIFWEGNLKPEDLIAALLIVAAAIFLVWILVDTKYVIENETVLHYNSGPIRGKIDINSIRKIEYQYGWVTKSFLKASLDKNGLYIYYNKFDDLYVSPKNKEAFVNYLLTINPKIEII</sequence>
<comment type="caution">
    <text evidence="3">The sequence shown here is derived from an EMBL/GenBank/DDBJ whole genome shotgun (WGS) entry which is preliminary data.</text>
</comment>
<keyword evidence="1" id="KW-1133">Transmembrane helix</keyword>
<dbReference type="GO" id="GO:0030153">
    <property type="term" value="P:bacteriocin immunity"/>
    <property type="evidence" value="ECO:0007669"/>
    <property type="project" value="InterPro"/>
</dbReference>
<reference evidence="3 4" key="1">
    <citation type="submission" date="2018-06" db="EMBL/GenBank/DDBJ databases">
        <title>Genomic Encyclopedia of Type Strains, Phase III (KMG-III): the genomes of soil and plant-associated and newly described type strains.</title>
        <authorList>
            <person name="Whitman W."/>
        </authorList>
    </citation>
    <scope>NUCLEOTIDE SEQUENCE [LARGE SCALE GENOMIC DNA]</scope>
    <source>
        <strain evidence="3 4">CGMCC 1.12504</strain>
    </source>
</reference>
<evidence type="ECO:0000313" key="3">
    <source>
        <dbReference type="EMBL" id="RAR46653.1"/>
    </source>
</evidence>
<evidence type="ECO:0000313" key="4">
    <source>
        <dbReference type="Proteomes" id="UP000249518"/>
    </source>
</evidence>
<accession>A0A328WKC0</accession>
<dbReference type="RefSeq" id="WP_112087144.1">
    <property type="nucleotide sequence ID" value="NZ_QLSV01000016.1"/>
</dbReference>
<keyword evidence="4" id="KW-1185">Reference proteome</keyword>
<dbReference type="OrthoDB" id="1437824at2"/>
<feature type="domain" description="Uncharacterized protein YyaB-like PH" evidence="2">
    <location>
        <begin position="63"/>
        <end position="141"/>
    </location>
</feature>